<name>A0A0L7KRQ7_OPEBR</name>
<dbReference type="EMBL" id="JTDY01006800">
    <property type="protein sequence ID" value="KOB65679.1"/>
    <property type="molecule type" value="Genomic_DNA"/>
</dbReference>
<keyword evidence="1" id="KW-0548">Nucleotidyltransferase</keyword>
<keyword evidence="1" id="KW-0808">Transferase</keyword>
<dbReference type="GO" id="GO:0003964">
    <property type="term" value="F:RNA-directed DNA polymerase activity"/>
    <property type="evidence" value="ECO:0007669"/>
    <property type="project" value="UniProtKB-KW"/>
</dbReference>
<dbReference type="Gene3D" id="3.60.10.10">
    <property type="entry name" value="Endonuclease/exonuclease/phosphatase"/>
    <property type="match status" value="1"/>
</dbReference>
<keyword evidence="1" id="KW-0695">RNA-directed DNA polymerase</keyword>
<proteinExistence type="predicted"/>
<keyword evidence="1" id="KW-0378">Hydrolase</keyword>
<keyword evidence="1" id="KW-0540">Nuclease</keyword>
<dbReference type="Proteomes" id="UP000037510">
    <property type="component" value="Unassembled WGS sequence"/>
</dbReference>
<sequence>MGPYCYGIRNHRGDLLVQHALENNLAIINTLFKKKFKNLWTWTSPDGTTKNQIDIILSETPRKFTNIEIIDIKTFSSDHRLVRSTYNLGKPIKSRAIFCNKWTALSNEENQQEYLETLKQKAPGLTWETSDDIETYYDREESALKQKIQEK</sequence>
<evidence type="ECO:0000313" key="1">
    <source>
        <dbReference type="EMBL" id="KOB65679.1"/>
    </source>
</evidence>
<dbReference type="SUPFAM" id="SSF56219">
    <property type="entry name" value="DNase I-like"/>
    <property type="match status" value="1"/>
</dbReference>
<comment type="caution">
    <text evidence="1">The sequence shown here is derived from an EMBL/GenBank/DDBJ whole genome shotgun (WGS) entry which is preliminary data.</text>
</comment>
<evidence type="ECO:0000313" key="2">
    <source>
        <dbReference type="Proteomes" id="UP000037510"/>
    </source>
</evidence>
<dbReference type="GO" id="GO:0004519">
    <property type="term" value="F:endonuclease activity"/>
    <property type="evidence" value="ECO:0007669"/>
    <property type="project" value="UniProtKB-KW"/>
</dbReference>
<organism evidence="1 2">
    <name type="scientific">Operophtera brumata</name>
    <name type="common">Winter moth</name>
    <name type="synonym">Phalaena brumata</name>
    <dbReference type="NCBI Taxonomy" id="104452"/>
    <lineage>
        <taxon>Eukaryota</taxon>
        <taxon>Metazoa</taxon>
        <taxon>Ecdysozoa</taxon>
        <taxon>Arthropoda</taxon>
        <taxon>Hexapoda</taxon>
        <taxon>Insecta</taxon>
        <taxon>Pterygota</taxon>
        <taxon>Neoptera</taxon>
        <taxon>Endopterygota</taxon>
        <taxon>Lepidoptera</taxon>
        <taxon>Glossata</taxon>
        <taxon>Ditrysia</taxon>
        <taxon>Geometroidea</taxon>
        <taxon>Geometridae</taxon>
        <taxon>Larentiinae</taxon>
        <taxon>Operophtera</taxon>
    </lineage>
</organism>
<dbReference type="InterPro" id="IPR036691">
    <property type="entry name" value="Endo/exonu/phosph_ase_sf"/>
</dbReference>
<keyword evidence="1" id="KW-0255">Endonuclease</keyword>
<keyword evidence="2" id="KW-1185">Reference proteome</keyword>
<dbReference type="STRING" id="104452.A0A0L7KRQ7"/>
<protein>
    <submittedName>
        <fullName evidence="1">Endonuclease-reverse transcriptase</fullName>
    </submittedName>
</protein>
<reference evidence="1 2" key="1">
    <citation type="journal article" date="2015" name="Genome Biol. Evol.">
        <title>The genome of winter moth (Operophtera brumata) provides a genomic perspective on sexual dimorphism and phenology.</title>
        <authorList>
            <person name="Derks M.F."/>
            <person name="Smit S."/>
            <person name="Salis L."/>
            <person name="Schijlen E."/>
            <person name="Bossers A."/>
            <person name="Mateman C."/>
            <person name="Pijl A.S."/>
            <person name="de Ridder D."/>
            <person name="Groenen M.A."/>
            <person name="Visser M.E."/>
            <person name="Megens H.J."/>
        </authorList>
    </citation>
    <scope>NUCLEOTIDE SEQUENCE [LARGE SCALE GENOMIC DNA]</scope>
    <source>
        <strain evidence="1">WM2013NL</strain>
        <tissue evidence="1">Head and thorax</tissue>
    </source>
</reference>
<dbReference type="AlphaFoldDB" id="A0A0L7KRQ7"/>
<gene>
    <name evidence="1" type="ORF">OBRU01_22379</name>
</gene>
<accession>A0A0L7KRQ7</accession>